<dbReference type="Proteomes" id="UP000031036">
    <property type="component" value="Unassembled WGS sequence"/>
</dbReference>
<dbReference type="EMBL" id="JPKZ01002538">
    <property type="protein sequence ID" value="KHN76327.1"/>
    <property type="molecule type" value="Genomic_DNA"/>
</dbReference>
<dbReference type="AlphaFoldDB" id="A0A0B2V4F1"/>
<dbReference type="GO" id="GO:0005765">
    <property type="term" value="C:lysosomal membrane"/>
    <property type="evidence" value="ECO:0007669"/>
    <property type="project" value="UniProtKB-SubCell"/>
</dbReference>
<evidence type="ECO:0000256" key="4">
    <source>
        <dbReference type="ARBA" id="ARBA00022490"/>
    </source>
</evidence>
<evidence type="ECO:0000256" key="6">
    <source>
        <dbReference type="ARBA" id="ARBA00022989"/>
    </source>
</evidence>
<evidence type="ECO:0000256" key="8">
    <source>
        <dbReference type="ARBA" id="ARBA00023228"/>
    </source>
</evidence>
<sequence>MNEKVSDPVQSAPLPPKQSPTAPPPSYDDAASASKLPPSEPSQPQKLPPIVRGSEKVAPMTTSSSIEPTPHTLGTPAVLIQPPTQLVIVNGTDRVTQCPRCQNLTYEIGYPCSQLWLVIAGIIIFFPIGLLFLLCLEKKRICLKCETSF</sequence>
<evidence type="ECO:0000256" key="11">
    <source>
        <dbReference type="ARBA" id="ARBA00046593"/>
    </source>
</evidence>
<dbReference type="GO" id="GO:0048471">
    <property type="term" value="C:perinuclear region of cytoplasm"/>
    <property type="evidence" value="ECO:0007669"/>
    <property type="project" value="UniProtKB-SubCell"/>
</dbReference>
<evidence type="ECO:0000256" key="12">
    <source>
        <dbReference type="SAM" id="MobiDB-lite"/>
    </source>
</evidence>
<keyword evidence="8" id="KW-0458">Lysosome</keyword>
<evidence type="ECO:0000256" key="10">
    <source>
        <dbReference type="ARBA" id="ARBA00035449"/>
    </source>
</evidence>
<evidence type="ECO:0000256" key="13">
    <source>
        <dbReference type="SAM" id="Phobius"/>
    </source>
</evidence>
<accession>A0A0B2V4F1</accession>
<dbReference type="Pfam" id="PF10164">
    <property type="entry name" value="BRI3"/>
    <property type="match status" value="1"/>
</dbReference>
<organism evidence="14 15">
    <name type="scientific">Toxocara canis</name>
    <name type="common">Canine roundworm</name>
    <dbReference type="NCBI Taxonomy" id="6265"/>
    <lineage>
        <taxon>Eukaryota</taxon>
        <taxon>Metazoa</taxon>
        <taxon>Ecdysozoa</taxon>
        <taxon>Nematoda</taxon>
        <taxon>Chromadorea</taxon>
        <taxon>Rhabditida</taxon>
        <taxon>Spirurina</taxon>
        <taxon>Ascaridomorpha</taxon>
        <taxon>Ascaridoidea</taxon>
        <taxon>Toxocaridae</taxon>
        <taxon>Toxocara</taxon>
    </lineage>
</organism>
<name>A0A0B2V4F1_TOXCA</name>
<evidence type="ECO:0000256" key="2">
    <source>
        <dbReference type="ARBA" id="ARBA00004556"/>
    </source>
</evidence>
<dbReference type="InterPro" id="IPR019317">
    <property type="entry name" value="BRI3"/>
</dbReference>
<proteinExistence type="inferred from homology"/>
<feature type="transmembrane region" description="Helical" evidence="13">
    <location>
        <begin position="115"/>
        <end position="136"/>
    </location>
</feature>
<gene>
    <name evidence="14" type="ORF">Tcan_04550</name>
</gene>
<keyword evidence="4" id="KW-0963">Cytoplasm</keyword>
<feature type="region of interest" description="Disordered" evidence="12">
    <location>
        <begin position="1"/>
        <end position="74"/>
    </location>
</feature>
<evidence type="ECO:0000256" key="5">
    <source>
        <dbReference type="ARBA" id="ARBA00022692"/>
    </source>
</evidence>
<comment type="similarity">
    <text evidence="3">Belongs to the BRI3 family.</text>
</comment>
<evidence type="ECO:0000256" key="1">
    <source>
        <dbReference type="ARBA" id="ARBA00004155"/>
    </source>
</evidence>
<evidence type="ECO:0000256" key="3">
    <source>
        <dbReference type="ARBA" id="ARBA00008090"/>
    </source>
</evidence>
<evidence type="ECO:0000313" key="14">
    <source>
        <dbReference type="EMBL" id="KHN76327.1"/>
    </source>
</evidence>
<keyword evidence="6 13" id="KW-1133">Transmembrane helix</keyword>
<comment type="caution">
    <text evidence="14">The sequence shown here is derived from an EMBL/GenBank/DDBJ whole genome shotgun (WGS) entry which is preliminary data.</text>
</comment>
<evidence type="ECO:0000256" key="9">
    <source>
        <dbReference type="ARBA" id="ARBA00035284"/>
    </source>
</evidence>
<keyword evidence="7 13" id="KW-0472">Membrane</keyword>
<dbReference type="PANTHER" id="PTHR13551">
    <property type="entry name" value="BRAIN PROTEIN I3"/>
    <property type="match status" value="1"/>
</dbReference>
<feature type="compositionally biased region" description="Pro residues" evidence="12">
    <location>
        <begin position="13"/>
        <end position="26"/>
    </location>
</feature>
<evidence type="ECO:0000313" key="15">
    <source>
        <dbReference type="Proteomes" id="UP000031036"/>
    </source>
</evidence>
<reference evidence="14 15" key="1">
    <citation type="submission" date="2014-11" db="EMBL/GenBank/DDBJ databases">
        <title>Genetic blueprint of the zoonotic pathogen Toxocara canis.</title>
        <authorList>
            <person name="Zhu X.-Q."/>
            <person name="Korhonen P.K."/>
            <person name="Cai H."/>
            <person name="Young N.D."/>
            <person name="Nejsum P."/>
            <person name="von Samson-Himmelstjerna G."/>
            <person name="Boag P.R."/>
            <person name="Tan P."/>
            <person name="Li Q."/>
            <person name="Min J."/>
            <person name="Yang Y."/>
            <person name="Wang X."/>
            <person name="Fang X."/>
            <person name="Hall R.S."/>
            <person name="Hofmann A."/>
            <person name="Sternberg P.W."/>
            <person name="Jex A.R."/>
            <person name="Gasser R.B."/>
        </authorList>
    </citation>
    <scope>NUCLEOTIDE SEQUENCE [LARGE SCALE GENOMIC DNA]</scope>
    <source>
        <strain evidence="14">PN_DK_2014</strain>
    </source>
</reference>
<protein>
    <recommendedName>
        <fullName evidence="9">Membrane protein BRI3</fullName>
    </recommendedName>
    <alternativeName>
        <fullName evidence="10">Brain protein I3</fullName>
    </alternativeName>
</protein>
<keyword evidence="15" id="KW-1185">Reference proteome</keyword>
<comment type="subunit">
    <text evidence="11">Interacts with BRI3BP. Interacts with MGAT1 and IFITM3.</text>
</comment>
<evidence type="ECO:0000256" key="7">
    <source>
        <dbReference type="ARBA" id="ARBA00023136"/>
    </source>
</evidence>
<dbReference type="PANTHER" id="PTHR13551:SF1">
    <property type="entry name" value="MEMBRANE PROTEIN BRI3"/>
    <property type="match status" value="1"/>
</dbReference>
<comment type="subcellular location">
    <subcellularLocation>
        <location evidence="2">Cytoplasm</location>
        <location evidence="2">Perinuclear region</location>
    </subcellularLocation>
    <subcellularLocation>
        <location evidence="1">Lysosome membrane</location>
        <topology evidence="1">Multi-pass membrane protein</topology>
    </subcellularLocation>
</comment>
<keyword evidence="5 13" id="KW-0812">Transmembrane</keyword>